<reference evidence="1 2" key="1">
    <citation type="submission" date="2019-05" db="EMBL/GenBank/DDBJ databases">
        <authorList>
            <person name="Zhou X."/>
        </authorList>
    </citation>
    <scope>NUCLEOTIDE SEQUENCE [LARGE SCALE GENOMIC DNA]</scope>
    <source>
        <strain evidence="1 2">DSM 432</strain>
    </source>
</reference>
<sequence length="228" mass="25872">MNEELRGIPGRILGLAQAALTQANHHAVFLDPGNEHWPLMSVLNTAHAGELFLKAIIATEHPLLIFKDLVTLEDKSADELDLQRLLARGRTHDFEKLPQVLWATTGLRIPNPDCYERLRQARNAIQHFCPPDVRDLSALSLEFIYTIIDPLIAGHFGIYAIEHHEDHNVSYDYVVACLLRRELRFSIPQDFAVTEIDLNEEIGGASAEYRTWFREALTSIDKANLLKT</sequence>
<dbReference type="EMBL" id="VAUP01000015">
    <property type="protein sequence ID" value="TLX43830.1"/>
    <property type="molecule type" value="Genomic_DNA"/>
</dbReference>
<dbReference type="AlphaFoldDB" id="A0A6C1KI13"/>
<dbReference type="Proteomes" id="UP000305131">
    <property type="component" value="Unassembled WGS sequence"/>
</dbReference>
<accession>A0A6C1KI13</accession>
<protein>
    <submittedName>
        <fullName evidence="1">Uncharacterized protein</fullName>
    </submittedName>
</protein>
<proteinExistence type="predicted"/>
<organism evidence="1 2">
    <name type="scientific">Xanthobacter autotrophicus</name>
    <dbReference type="NCBI Taxonomy" id="280"/>
    <lineage>
        <taxon>Bacteria</taxon>
        <taxon>Pseudomonadati</taxon>
        <taxon>Pseudomonadota</taxon>
        <taxon>Alphaproteobacteria</taxon>
        <taxon>Hyphomicrobiales</taxon>
        <taxon>Xanthobacteraceae</taxon>
        <taxon>Xanthobacter</taxon>
    </lineage>
</organism>
<dbReference type="GeneID" id="95773194"/>
<comment type="caution">
    <text evidence="1">The sequence shown here is derived from an EMBL/GenBank/DDBJ whole genome shotgun (WGS) entry which is preliminary data.</text>
</comment>
<dbReference type="RefSeq" id="WP_138398739.1">
    <property type="nucleotide sequence ID" value="NZ_JBAFVI010000001.1"/>
</dbReference>
<evidence type="ECO:0000313" key="1">
    <source>
        <dbReference type="EMBL" id="TLX43830.1"/>
    </source>
</evidence>
<gene>
    <name evidence="1" type="ORF">FBQ73_06940</name>
</gene>
<dbReference type="OrthoDB" id="8479870at2"/>
<evidence type="ECO:0000313" key="2">
    <source>
        <dbReference type="Proteomes" id="UP000305131"/>
    </source>
</evidence>
<name>A0A6C1KI13_XANAU</name>